<dbReference type="Gene3D" id="3.30.200.20">
    <property type="entry name" value="Phosphorylase Kinase, domain 1"/>
    <property type="match status" value="1"/>
</dbReference>
<dbReference type="SUPFAM" id="SSF48439">
    <property type="entry name" value="Protein prenylyltransferase"/>
    <property type="match status" value="1"/>
</dbReference>
<feature type="repeat" description="TPR" evidence="3">
    <location>
        <begin position="910"/>
        <end position="943"/>
    </location>
</feature>
<feature type="repeat" description="TPR" evidence="3">
    <location>
        <begin position="944"/>
        <end position="977"/>
    </location>
</feature>
<name>A0A7C3VJI3_9CYAN</name>
<feature type="compositionally biased region" description="Pro residues" evidence="4">
    <location>
        <begin position="596"/>
        <end position="621"/>
    </location>
</feature>
<reference evidence="6" key="1">
    <citation type="journal article" date="2020" name="mSystems">
        <title>Genome- and Community-Level Interaction Insights into Carbon Utilization and Element Cycling Functions of Hydrothermarchaeota in Hydrothermal Sediment.</title>
        <authorList>
            <person name="Zhou Z."/>
            <person name="Liu Y."/>
            <person name="Xu W."/>
            <person name="Pan J."/>
            <person name="Luo Z.H."/>
            <person name="Li M."/>
        </authorList>
    </citation>
    <scope>NUCLEOTIDE SEQUENCE [LARGE SCALE GENOMIC DNA]</scope>
    <source>
        <strain evidence="6">SpSt-374</strain>
    </source>
</reference>
<dbReference type="Pfam" id="PF00069">
    <property type="entry name" value="Pkinase"/>
    <property type="match status" value="2"/>
</dbReference>
<dbReference type="CDD" id="cd14014">
    <property type="entry name" value="STKc_PknB_like"/>
    <property type="match status" value="1"/>
</dbReference>
<dbReference type="Pfam" id="PF00515">
    <property type="entry name" value="TPR_1"/>
    <property type="match status" value="1"/>
</dbReference>
<evidence type="ECO:0000313" key="6">
    <source>
        <dbReference type="EMBL" id="HGG02659.1"/>
    </source>
</evidence>
<dbReference type="Pfam" id="PF13414">
    <property type="entry name" value="TPR_11"/>
    <property type="match status" value="1"/>
</dbReference>
<evidence type="ECO:0000256" key="4">
    <source>
        <dbReference type="SAM" id="MobiDB-lite"/>
    </source>
</evidence>
<feature type="repeat" description="TPR" evidence="3">
    <location>
        <begin position="1012"/>
        <end position="1045"/>
    </location>
</feature>
<dbReference type="InterPro" id="IPR011009">
    <property type="entry name" value="Kinase-like_dom_sf"/>
</dbReference>
<dbReference type="PROSITE" id="PS50011">
    <property type="entry name" value="PROTEIN_KINASE_DOM"/>
    <property type="match status" value="2"/>
</dbReference>
<dbReference type="Gene3D" id="1.10.510.10">
    <property type="entry name" value="Transferase(Phosphotransferase) domain 1"/>
    <property type="match status" value="2"/>
</dbReference>
<dbReference type="Pfam" id="PF13181">
    <property type="entry name" value="TPR_8"/>
    <property type="match status" value="2"/>
</dbReference>
<evidence type="ECO:0000256" key="1">
    <source>
        <dbReference type="ARBA" id="ARBA00022737"/>
    </source>
</evidence>
<evidence type="ECO:0000256" key="2">
    <source>
        <dbReference type="ARBA" id="ARBA00022803"/>
    </source>
</evidence>
<dbReference type="InterPro" id="IPR000719">
    <property type="entry name" value="Prot_kinase_dom"/>
</dbReference>
<feature type="repeat" description="TPR" evidence="3">
    <location>
        <begin position="732"/>
        <end position="765"/>
    </location>
</feature>
<keyword evidence="1" id="KW-0677">Repeat</keyword>
<feature type="repeat" description="TPR" evidence="3">
    <location>
        <begin position="875"/>
        <end position="908"/>
    </location>
</feature>
<accession>A0A7C3VJI3</accession>
<evidence type="ECO:0000259" key="5">
    <source>
        <dbReference type="PROSITE" id="PS50011"/>
    </source>
</evidence>
<dbReference type="Gene3D" id="1.25.40.10">
    <property type="entry name" value="Tetratricopeptide repeat domain"/>
    <property type="match status" value="4"/>
</dbReference>
<feature type="repeat" description="TPR" evidence="3">
    <location>
        <begin position="841"/>
        <end position="874"/>
    </location>
</feature>
<organism evidence="6">
    <name type="scientific">Planktothricoides sp. SpSt-374</name>
    <dbReference type="NCBI Taxonomy" id="2282167"/>
    <lineage>
        <taxon>Bacteria</taxon>
        <taxon>Bacillati</taxon>
        <taxon>Cyanobacteriota</taxon>
        <taxon>Cyanophyceae</taxon>
        <taxon>Oscillatoriophycideae</taxon>
        <taxon>Oscillatoriales</taxon>
        <taxon>Oscillatoriaceae</taxon>
        <taxon>Planktothricoides</taxon>
    </lineage>
</organism>
<feature type="region of interest" description="Disordered" evidence="4">
    <location>
        <begin position="568"/>
        <end position="621"/>
    </location>
</feature>
<dbReference type="InterPro" id="IPR019734">
    <property type="entry name" value="TPR_rpt"/>
</dbReference>
<proteinExistence type="predicted"/>
<dbReference type="SUPFAM" id="SSF56112">
    <property type="entry name" value="Protein kinase-like (PK-like)"/>
    <property type="match status" value="2"/>
</dbReference>
<dbReference type="SMART" id="SM00028">
    <property type="entry name" value="TPR"/>
    <property type="match status" value="11"/>
</dbReference>
<gene>
    <name evidence="6" type="ORF">ENR15_18960</name>
</gene>
<feature type="domain" description="Protein kinase" evidence="5">
    <location>
        <begin position="322"/>
        <end position="575"/>
    </location>
</feature>
<sequence length="1061" mass="117085">MNATIGTTLKGRYQIIADLKRRAFGKTYRAIRLAPGEPRSSGVGDFWSGGSVGSVGSVGSNLPPLPTPPRPPVPPSPLECAVQIFQPPSSHPLIWESAKQRFEQELSIQTRLGEHPQIPSIIEGFQENQELCVVREYIPGQSLEPEMKQPWSPDRVITMLQEVLTILDFAHQCGVIHGNITPTNLIRRSWDSKIVLIDFARIKEIETIVLSPEGVAKTSAVGTPGYMPIEQLHGKPAYGSDIYALGITAIQALTGVSPRQLEREPKTGQVIWHHLAPVSEDLMAILDQMVCADISGRYQSAAAVLHDLAGLDKINRVLHGHYQIIDVLFLSPLGTTFLARDMQRADYPFYAIKEIQPSLVVEDASVNRLMAAFDEVAQVLSTLGNHPSIPHLVDDFAEGGCFYLVQEFIEGESALVPGARWDEAQARQFLVEALKLLDHLHQHHCYCLALDPSCLRRRHSDGNIVLADFSFVKTPAEALDAGVWLLPGYMPARAREGVLRPNSDIYALGMLVIQGLTGIHPGMLPRDNSSRLLWRAQTQVSDQLEAILDKMVLPYFRDRYQSAQEVLADISRPGRPGDGGSVGSVGRVGSVGSNLPPSPPPLPTPPPLPPLPTPPRLRVPPSPRLRVPASVRKTSFIVLGVVCLAVAGMAALAGMQKWQRFHAADKYIEEANSFLDERLGSSALGKCDWAISIASDYAEAWKCHGDALYILERYKAALVSYQKAVALEPKNPKYWNNQGETLYQMGDYAAAIAAHDRALAADKRNSAARKGRGLALIGLNRYSDAVAEFDQAIALDPSDPKSWENKGLALEYLSNPTSAREAYQEAIAVYDGKLAAQPKSPTMWVERGRVLSKLQRSSEALASYDKALEINPQFYLAWNAKGSTLYSMGEFDAAVAAYDQALEINPEFYTAWHNRGAVLNAGLGRYEEAISSYEKVLEINPSFYHAWRDKGAALAAMSRYKDAIEAFDKALKIEPNDHKSWVSRGLALTELARDEEALASFDKAITIYPLDAFAWMRRGVVLEYLQRNEDALASYDKAVEIQPKFQPAIEARSRLRSRLSR</sequence>
<feature type="compositionally biased region" description="Low complexity" evidence="4">
    <location>
        <begin position="584"/>
        <end position="595"/>
    </location>
</feature>
<protein>
    <submittedName>
        <fullName evidence="6">Tetratricopeptide repeat protein</fullName>
    </submittedName>
</protein>
<dbReference type="SUPFAM" id="SSF48452">
    <property type="entry name" value="TPR-like"/>
    <property type="match status" value="1"/>
</dbReference>
<dbReference type="PROSITE" id="PS50005">
    <property type="entry name" value="TPR"/>
    <property type="match status" value="9"/>
</dbReference>
<comment type="caution">
    <text evidence="6">The sequence shown here is derived from an EMBL/GenBank/DDBJ whole genome shotgun (WGS) entry which is preliminary data.</text>
</comment>
<feature type="domain" description="Protein kinase" evidence="5">
    <location>
        <begin position="13"/>
        <end position="309"/>
    </location>
</feature>
<dbReference type="GO" id="GO:0005524">
    <property type="term" value="F:ATP binding"/>
    <property type="evidence" value="ECO:0007669"/>
    <property type="project" value="InterPro"/>
</dbReference>
<dbReference type="EMBL" id="DSPX01000195">
    <property type="protein sequence ID" value="HGG02659.1"/>
    <property type="molecule type" value="Genomic_DNA"/>
</dbReference>
<dbReference type="Pfam" id="PF13432">
    <property type="entry name" value="TPR_16"/>
    <property type="match status" value="2"/>
</dbReference>
<keyword evidence="2 3" id="KW-0802">TPR repeat</keyword>
<feature type="repeat" description="TPR" evidence="3">
    <location>
        <begin position="978"/>
        <end position="1011"/>
    </location>
</feature>
<dbReference type="AlphaFoldDB" id="A0A7C3VJI3"/>
<evidence type="ECO:0000256" key="3">
    <source>
        <dbReference type="PROSITE-ProRule" id="PRU00339"/>
    </source>
</evidence>
<dbReference type="SMART" id="SM00220">
    <property type="entry name" value="S_TKc"/>
    <property type="match status" value="1"/>
</dbReference>
<dbReference type="Pfam" id="PF07719">
    <property type="entry name" value="TPR_2"/>
    <property type="match status" value="1"/>
</dbReference>
<dbReference type="GO" id="GO:0004672">
    <property type="term" value="F:protein kinase activity"/>
    <property type="evidence" value="ECO:0007669"/>
    <property type="project" value="InterPro"/>
</dbReference>
<dbReference type="PANTHER" id="PTHR44943">
    <property type="entry name" value="CELLULOSE SYNTHASE OPERON PROTEIN C"/>
    <property type="match status" value="1"/>
</dbReference>
<feature type="repeat" description="TPR" evidence="3">
    <location>
        <begin position="698"/>
        <end position="731"/>
    </location>
</feature>
<dbReference type="InterPro" id="IPR013105">
    <property type="entry name" value="TPR_2"/>
</dbReference>
<dbReference type="InterPro" id="IPR051685">
    <property type="entry name" value="Ycf3/AcsC/BcsC/TPR_MFPF"/>
</dbReference>
<feature type="repeat" description="TPR" evidence="3">
    <location>
        <begin position="766"/>
        <end position="799"/>
    </location>
</feature>
<dbReference type="PANTHER" id="PTHR44943:SF8">
    <property type="entry name" value="TPR REPEAT-CONTAINING PROTEIN MJ0263"/>
    <property type="match status" value="1"/>
</dbReference>
<dbReference type="InterPro" id="IPR011990">
    <property type="entry name" value="TPR-like_helical_dom_sf"/>
</dbReference>
<dbReference type="PROSITE" id="PS50293">
    <property type="entry name" value="TPR_REGION"/>
    <property type="match status" value="2"/>
</dbReference>